<accession>A0ABR0CAK9</accession>
<evidence type="ECO:0000256" key="1">
    <source>
        <dbReference type="SAM" id="MobiDB-lite"/>
    </source>
</evidence>
<feature type="region of interest" description="Disordered" evidence="1">
    <location>
        <begin position="388"/>
        <end position="417"/>
    </location>
</feature>
<organism evidence="2 3">
    <name type="scientific">Purpureocillium lilacinum</name>
    <name type="common">Paecilomyces lilacinus</name>
    <dbReference type="NCBI Taxonomy" id="33203"/>
    <lineage>
        <taxon>Eukaryota</taxon>
        <taxon>Fungi</taxon>
        <taxon>Dikarya</taxon>
        <taxon>Ascomycota</taxon>
        <taxon>Pezizomycotina</taxon>
        <taxon>Sordariomycetes</taxon>
        <taxon>Hypocreomycetidae</taxon>
        <taxon>Hypocreales</taxon>
        <taxon>Ophiocordycipitaceae</taxon>
        <taxon>Purpureocillium</taxon>
    </lineage>
</organism>
<name>A0ABR0CAK9_PURLI</name>
<keyword evidence="3" id="KW-1185">Reference proteome</keyword>
<reference evidence="2 3" key="1">
    <citation type="journal article" date="2024" name="Microbiol. Resour. Announc.">
        <title>Genome annotations for the ascomycete fungi Trichoderma harzianum, Trichoderma aggressivum, and Purpureocillium lilacinum.</title>
        <authorList>
            <person name="Beijen E.P.W."/>
            <person name="Ohm R.A."/>
        </authorList>
    </citation>
    <scope>NUCLEOTIDE SEQUENCE [LARGE SCALE GENOMIC DNA]</scope>
    <source>
        <strain evidence="2 3">CBS 150709</strain>
    </source>
</reference>
<dbReference type="Proteomes" id="UP001287286">
    <property type="component" value="Unassembled WGS sequence"/>
</dbReference>
<feature type="region of interest" description="Disordered" evidence="1">
    <location>
        <begin position="495"/>
        <end position="519"/>
    </location>
</feature>
<feature type="region of interest" description="Disordered" evidence="1">
    <location>
        <begin position="533"/>
        <end position="557"/>
    </location>
</feature>
<dbReference type="EMBL" id="JAWRVI010000006">
    <property type="protein sequence ID" value="KAK4093200.1"/>
    <property type="molecule type" value="Genomic_DNA"/>
</dbReference>
<proteinExistence type="predicted"/>
<evidence type="ECO:0000313" key="2">
    <source>
        <dbReference type="EMBL" id="KAK4093200.1"/>
    </source>
</evidence>
<comment type="caution">
    <text evidence="2">The sequence shown here is derived from an EMBL/GenBank/DDBJ whole genome shotgun (WGS) entry which is preliminary data.</text>
</comment>
<protein>
    <submittedName>
        <fullName evidence="2">Uncharacterized protein</fullName>
    </submittedName>
</protein>
<feature type="compositionally biased region" description="Pro residues" evidence="1">
    <location>
        <begin position="363"/>
        <end position="373"/>
    </location>
</feature>
<feature type="region of interest" description="Disordered" evidence="1">
    <location>
        <begin position="360"/>
        <end position="379"/>
    </location>
</feature>
<sequence length="722" mass="77726">MDGRTGKMGSGRAGVRQWHWGLAGAPGDVWLRRVVSSVSVVVWCVVSAGPNVARPRRHGTGGVDSLLVPQQWQQSVTQGNLLWVPRRYAERRASLGAAEYLPRSSRKNCTRRVLQMSMMDAMGRPFVDVAPWVFSVAADGLGTPGQAEPMARVQKGQKGASQGATTLRAQGGVIRWAGEVAWIGEERTVGAASICAVLGWAVGWARLLVLAARTKEFCCHSERSQVAAGGGPLPALSLIWRLPGVTDRGPAGWRPHLPRGRAAKQAKHERCSHRWHAICPGARCESVNPSPPGSPFAIIHHCSRSFAVARAQPSPAQPSPAQRGALDTNNRSVNQSINQSINAPSTYGVPERQTQLAFLAAETPPPPPPPPPPPRRRGAVACSLTTPATAPAVPHRFAPQSSSAPTGGRGQSGRLIDTGPIPWSARAAVVPSVHFIRACTTDRDGGLMHAARGQSTHALREASLTTQSAGLVDWPRHCHAVGWSFNHGTALNVGESEHNASRTPSSPALRQRHPVRKGQAQGRLYLREVYLDGMPSRPSTSKHDPANQREPAAGPWHATTTTATTAHRAQYNHGPRKTKHAIDAARRRAHSAAQTFCGARGIGDGEVQTPAVIPVRLLQTRGARPASARHRFAPPVLRCQWGPSIWRLVRHAWRRGLSSEHKIVRDKHVQGDATVASAKCRRDARFTVDGATDSCADGGHWAVIQATSETKCTRFRGEQRSV</sequence>
<evidence type="ECO:0000313" key="3">
    <source>
        <dbReference type="Proteomes" id="UP001287286"/>
    </source>
</evidence>
<gene>
    <name evidence="2" type="ORF">Purlil1_2357</name>
</gene>